<dbReference type="InterPro" id="IPR003395">
    <property type="entry name" value="RecF/RecN/SMC_N"/>
</dbReference>
<dbReference type="Gene3D" id="3.40.50.300">
    <property type="entry name" value="P-loop containing nucleotide triphosphate hydrolases"/>
    <property type="match status" value="2"/>
</dbReference>
<evidence type="ECO:0000256" key="3">
    <source>
        <dbReference type="ARBA" id="ARBA00021315"/>
    </source>
</evidence>
<dbReference type="PIRSF" id="PIRSF003128">
    <property type="entry name" value="RecN"/>
    <property type="match status" value="1"/>
</dbReference>
<dbReference type="InterPro" id="IPR027417">
    <property type="entry name" value="P-loop_NTPase"/>
</dbReference>
<dbReference type="GO" id="GO:0005524">
    <property type="term" value="F:ATP binding"/>
    <property type="evidence" value="ECO:0007669"/>
    <property type="project" value="UniProtKB-KW"/>
</dbReference>
<dbReference type="PANTHER" id="PTHR11059:SF0">
    <property type="entry name" value="DNA REPAIR PROTEIN RECN"/>
    <property type="match status" value="1"/>
</dbReference>
<dbReference type="GO" id="GO:0006281">
    <property type="term" value="P:DNA repair"/>
    <property type="evidence" value="ECO:0007669"/>
    <property type="project" value="UniProtKB-KW"/>
</dbReference>
<dbReference type="PANTHER" id="PTHR11059">
    <property type="entry name" value="DNA REPAIR PROTEIN RECN"/>
    <property type="match status" value="1"/>
</dbReference>
<evidence type="ECO:0000256" key="9">
    <source>
        <dbReference type="SAM" id="Coils"/>
    </source>
</evidence>
<name>A0A3B1CHE1_9ZZZZ</name>
<evidence type="ECO:0000259" key="10">
    <source>
        <dbReference type="Pfam" id="PF02463"/>
    </source>
</evidence>
<dbReference type="FunFam" id="3.40.50.300:FF:000356">
    <property type="entry name" value="DNA repair protein RecN"/>
    <property type="match status" value="1"/>
</dbReference>
<protein>
    <recommendedName>
        <fullName evidence="3">DNA repair protein RecN</fullName>
    </recommendedName>
    <alternativeName>
        <fullName evidence="8">Recombination protein N</fullName>
    </alternativeName>
</protein>
<evidence type="ECO:0000256" key="5">
    <source>
        <dbReference type="ARBA" id="ARBA00022763"/>
    </source>
</evidence>
<keyword evidence="6" id="KW-0067">ATP-binding</keyword>
<dbReference type="Pfam" id="PF02463">
    <property type="entry name" value="SMC_N"/>
    <property type="match status" value="1"/>
</dbReference>
<evidence type="ECO:0000313" key="11">
    <source>
        <dbReference type="EMBL" id="VAX18185.1"/>
    </source>
</evidence>
<accession>A0A3B1CHE1</accession>
<evidence type="ECO:0000256" key="4">
    <source>
        <dbReference type="ARBA" id="ARBA00022741"/>
    </source>
</evidence>
<dbReference type="EMBL" id="UOGD01000094">
    <property type="protein sequence ID" value="VAX18185.1"/>
    <property type="molecule type" value="Genomic_DNA"/>
</dbReference>
<dbReference type="AlphaFoldDB" id="A0A3B1CHE1"/>
<comment type="function">
    <text evidence="1">May be involved in recombinational repair of damaged DNA.</text>
</comment>
<evidence type="ECO:0000256" key="1">
    <source>
        <dbReference type="ARBA" id="ARBA00003618"/>
    </source>
</evidence>
<feature type="domain" description="RecF/RecN/SMC N-terminal" evidence="10">
    <location>
        <begin position="8"/>
        <end position="521"/>
    </location>
</feature>
<sequence>MLISLLVKDYALIENIGVEFQKGLNIITGETGAGKSILIDAMGLLLGERASTQVVRKGANKSVVEGVFSVGDNPKVEKLLSENDIDHYDELIVRREVSLKGSNRCFLNDTPTSLSLLKDIGNLLIDLHGQHEHQSLLRSSTHIDYLDEFAEIDPLLHEYKEYHQQLSEIAKELYLLKNKERSLKDERDAYEFQMKEIDAVSPQIGEEETIKEELNLLEHSEKLLHLTNKIYTLAYEDEYSTHDNLVSIQKSLEELSEIDQAFGEKASEVESAIAIVNDISDFVRSYRERVDNDPDKLDTLRERLGALSLLKKRYGGTLDKVIEHRENIGKEFEIANNYNEKIEKLEKELANVRNKSGGIAKKISEERKVVASKIRLEVVAELKELGIPDSDFQVNIRNVKANDSAANFILVDGNKYKFNAKGFDEIEFLISTNPGEDLKPLSKVASGGEVSRIMLALKTILAKNDKLPLLIFDEIDTGVSGRIAQKVGNGLKALSRYHQIIAITHLPQIAGLSDQHFAVEKKSIGTRVVSSIRPLEDGEKVNEVAKLISGEDVTEASIESAKELMGIDA</sequence>
<dbReference type="FunFam" id="3.40.50.300:FF:000319">
    <property type="entry name" value="DNA repair protein RecN"/>
    <property type="match status" value="1"/>
</dbReference>
<proteinExistence type="inferred from homology"/>
<dbReference type="GO" id="GO:0009432">
    <property type="term" value="P:SOS response"/>
    <property type="evidence" value="ECO:0007669"/>
    <property type="project" value="TreeGrafter"/>
</dbReference>
<evidence type="ECO:0000256" key="2">
    <source>
        <dbReference type="ARBA" id="ARBA00009441"/>
    </source>
</evidence>
<evidence type="ECO:0000256" key="6">
    <source>
        <dbReference type="ARBA" id="ARBA00022840"/>
    </source>
</evidence>
<dbReference type="SUPFAM" id="SSF52540">
    <property type="entry name" value="P-loop containing nucleoside triphosphate hydrolases"/>
    <property type="match status" value="2"/>
</dbReference>
<dbReference type="InterPro" id="IPR004604">
    <property type="entry name" value="DNA_recomb/repair_RecN"/>
</dbReference>
<reference evidence="11" key="1">
    <citation type="submission" date="2018-06" db="EMBL/GenBank/DDBJ databases">
        <authorList>
            <person name="Zhirakovskaya E."/>
        </authorList>
    </citation>
    <scope>NUCLEOTIDE SEQUENCE</scope>
</reference>
<organism evidence="11">
    <name type="scientific">hydrothermal vent metagenome</name>
    <dbReference type="NCBI Taxonomy" id="652676"/>
    <lineage>
        <taxon>unclassified sequences</taxon>
        <taxon>metagenomes</taxon>
        <taxon>ecological metagenomes</taxon>
    </lineage>
</organism>
<dbReference type="NCBIfam" id="TIGR00634">
    <property type="entry name" value="recN"/>
    <property type="match status" value="1"/>
</dbReference>
<comment type="similarity">
    <text evidence="2">Belongs to the RecN family.</text>
</comment>
<gene>
    <name evidence="11" type="ORF">MNBD_IGNAVI01-1774</name>
</gene>
<keyword evidence="9" id="KW-0175">Coiled coil</keyword>
<keyword evidence="5" id="KW-0227">DNA damage</keyword>
<dbReference type="CDD" id="cd03241">
    <property type="entry name" value="ABC_RecN"/>
    <property type="match status" value="2"/>
</dbReference>
<evidence type="ECO:0000256" key="8">
    <source>
        <dbReference type="ARBA" id="ARBA00033408"/>
    </source>
</evidence>
<keyword evidence="4" id="KW-0547">Nucleotide-binding</keyword>
<keyword evidence="7" id="KW-0234">DNA repair</keyword>
<dbReference type="GO" id="GO:0043590">
    <property type="term" value="C:bacterial nucleoid"/>
    <property type="evidence" value="ECO:0007669"/>
    <property type="project" value="TreeGrafter"/>
</dbReference>
<feature type="coiled-coil region" evidence="9">
    <location>
        <begin position="328"/>
        <end position="362"/>
    </location>
</feature>
<dbReference type="GO" id="GO:0006310">
    <property type="term" value="P:DNA recombination"/>
    <property type="evidence" value="ECO:0007669"/>
    <property type="project" value="InterPro"/>
</dbReference>
<evidence type="ECO:0000256" key="7">
    <source>
        <dbReference type="ARBA" id="ARBA00023204"/>
    </source>
</evidence>